<evidence type="ECO:0000256" key="1">
    <source>
        <dbReference type="SAM" id="MobiDB-lite"/>
    </source>
</evidence>
<dbReference type="Proteomes" id="UP001525379">
    <property type="component" value="Unassembled WGS sequence"/>
</dbReference>
<protein>
    <submittedName>
        <fullName evidence="2">Uncharacterized protein</fullName>
    </submittedName>
</protein>
<feature type="compositionally biased region" description="Basic and acidic residues" evidence="1">
    <location>
        <begin position="380"/>
        <end position="391"/>
    </location>
</feature>
<proteinExistence type="predicted"/>
<accession>A0ABT2HU34</accession>
<feature type="region of interest" description="Disordered" evidence="1">
    <location>
        <begin position="525"/>
        <end position="548"/>
    </location>
</feature>
<reference evidence="2 3" key="1">
    <citation type="submission" date="2022-04" db="EMBL/GenBank/DDBJ databases">
        <title>Human microbiome associated bacterial genomes.</title>
        <authorList>
            <person name="Sandstrom S."/>
            <person name="Salamzade R."/>
            <person name="Kalan L.R."/>
        </authorList>
    </citation>
    <scope>NUCLEOTIDE SEQUENCE [LARGE SCALE GENOMIC DNA]</scope>
    <source>
        <strain evidence="3">p3-SID1799</strain>
    </source>
</reference>
<sequence length="643" mass="67030">MATGMFGAHPDELRAVGGEFGVAAGLLDSSAATVGSEIAGVRWLGPDAMLYRANWGTVLPSQLSELGGVLEIVNTDLDRQAGDQEDASQPGNGNEGCANSIGNGLKNAGNAIGGFFKGLLVDGIWEDIKGLGALVGIDENGWSWETMKNTWRGMGGLVGFDQDGNWSLGTLGNTWKEVGKDFLAWDMWKTDPAAALGKVTWNIGSMFIGVGEAKMLAKAGAVSDAGRVANVAADAGRVADVAADAGRVADVADAAADAGRLADTAGDAGRLADTAGDAGRLADTAGDAGRLADTAGDAGRLADTAGDAGRLADTAGDAGRLADDAPWAKDTVGAGRHADDAADAGRLADESGDAAADAGRHADVDPSTLERANRNFVNHGDPDFGRMEWNTKEGVSPDVVEGPRPDGGDARKMGLHQSHYDTGATINSDGNLVSTSGRVFTGDQVSHHWTSSTGKGNDLLMVGNGPEGAPFKPDHRYVLDSGKTVIETNEYGAPVYNRSYVDELAPKSKAYRGPATYADSSDWGSLNHGLETPNRGHGSGAGFRGPYEDINQIPQASYTNGTLQNNIEMAIREGIGRGDGPLLLERHTTFDTMQHASDPSRAVSGPPLEHRFTITQVETGEPWVPKKDGQPLPLTIEERFTNR</sequence>
<dbReference type="EMBL" id="JALXSQ010000001">
    <property type="protein sequence ID" value="MCT2041824.1"/>
    <property type="molecule type" value="Genomic_DNA"/>
</dbReference>
<gene>
    <name evidence="2" type="ORF">M3D15_00475</name>
</gene>
<dbReference type="RefSeq" id="WP_260103593.1">
    <property type="nucleotide sequence ID" value="NZ_JALXSQ010000001.1"/>
</dbReference>
<feature type="region of interest" description="Disordered" evidence="1">
    <location>
        <begin position="332"/>
        <end position="408"/>
    </location>
</feature>
<organism evidence="2 3">
    <name type="scientific">Pseudoclavibacter albus</name>
    <dbReference type="NCBI Taxonomy" id="272241"/>
    <lineage>
        <taxon>Bacteria</taxon>
        <taxon>Bacillati</taxon>
        <taxon>Actinomycetota</taxon>
        <taxon>Actinomycetes</taxon>
        <taxon>Micrococcales</taxon>
        <taxon>Microbacteriaceae</taxon>
        <taxon>Pseudoclavibacter</taxon>
    </lineage>
</organism>
<keyword evidence="3" id="KW-1185">Reference proteome</keyword>
<comment type="caution">
    <text evidence="2">The sequence shown here is derived from an EMBL/GenBank/DDBJ whole genome shotgun (WGS) entry which is preliminary data.</text>
</comment>
<evidence type="ECO:0000313" key="3">
    <source>
        <dbReference type="Proteomes" id="UP001525379"/>
    </source>
</evidence>
<evidence type="ECO:0000313" key="2">
    <source>
        <dbReference type="EMBL" id="MCT2041824.1"/>
    </source>
</evidence>
<name>A0ABT2HU34_9MICO</name>